<feature type="binding site" evidence="4">
    <location>
        <position position="191"/>
    </location>
    <ligand>
        <name>1D-myo-inositol 2-(L-cysteinylamino)-2-deoxy-alpha-D-glucopyranoside</name>
        <dbReference type="ChEBI" id="CHEBI:58887"/>
    </ligand>
</feature>
<feature type="binding site" evidence="4">
    <location>
        <position position="232"/>
    </location>
    <ligand>
        <name>1D-myo-inositol 2-(L-cysteinylamino)-2-deoxy-alpha-D-glucopyranoside</name>
        <dbReference type="ChEBI" id="CHEBI:58887"/>
    </ligand>
</feature>
<protein>
    <recommendedName>
        <fullName evidence="4">Mycothiol acetyltransferase</fullName>
        <shortName evidence="4">MSH acetyltransferase</shortName>
        <ecNumber evidence="4">2.3.1.189</ecNumber>
    </recommendedName>
    <alternativeName>
        <fullName evidence="4">Mycothiol synthase</fullName>
    </alternativeName>
</protein>
<evidence type="ECO:0000256" key="3">
    <source>
        <dbReference type="ARBA" id="ARBA00023315"/>
    </source>
</evidence>
<reference evidence="6 7" key="1">
    <citation type="submission" date="2017-02" db="EMBL/GenBank/DDBJ databases">
        <authorList>
            <person name="Peterson S.W."/>
        </authorList>
    </citation>
    <scope>NUCLEOTIDE SEQUENCE [LARGE SCALE GENOMIC DNA]</scope>
    <source>
        <strain evidence="6 7">2B3F</strain>
    </source>
</reference>
<comment type="function">
    <text evidence="4">Catalyzes the transfer of acetyl from acetyl-CoA to desacetylmycothiol (Cys-GlcN-Ins) to form mycothiol.</text>
</comment>
<gene>
    <name evidence="4" type="primary">mshD</name>
    <name evidence="6" type="ORF">FM125_04815</name>
</gene>
<dbReference type="InterPro" id="IPR000182">
    <property type="entry name" value="GNAT_dom"/>
</dbReference>
<dbReference type="PIRSF" id="PIRSF021524">
    <property type="entry name" value="MSH_acetyltransferase"/>
    <property type="match status" value="1"/>
</dbReference>
<dbReference type="CDD" id="cd04301">
    <property type="entry name" value="NAT_SF"/>
    <property type="match status" value="1"/>
</dbReference>
<feature type="binding site" evidence="4">
    <location>
        <begin position="84"/>
        <end position="86"/>
    </location>
    <ligand>
        <name>acetyl-CoA</name>
        <dbReference type="ChEBI" id="CHEBI:57288"/>
        <label>1</label>
    </ligand>
</feature>
<name>A0A1R4IVZ0_9MICC</name>
<dbReference type="HAMAP" id="MF_01698">
    <property type="entry name" value="MshD"/>
    <property type="match status" value="1"/>
</dbReference>
<dbReference type="SUPFAM" id="SSF55729">
    <property type="entry name" value="Acyl-CoA N-acyltransferases (Nat)"/>
    <property type="match status" value="1"/>
</dbReference>
<proteinExistence type="inferred from homology"/>
<dbReference type="Gene3D" id="3.40.630.30">
    <property type="match status" value="1"/>
</dbReference>
<evidence type="ECO:0000259" key="5">
    <source>
        <dbReference type="PROSITE" id="PS51186"/>
    </source>
</evidence>
<dbReference type="AlphaFoldDB" id="A0A1R4IVZ0"/>
<evidence type="ECO:0000256" key="4">
    <source>
        <dbReference type="HAMAP-Rule" id="MF_01698"/>
    </source>
</evidence>
<comment type="similarity">
    <text evidence="4">Belongs to the acetyltransferase family. MshD subfamily.</text>
</comment>
<dbReference type="PANTHER" id="PTHR43877">
    <property type="entry name" value="AMINOALKYLPHOSPHONATE N-ACETYLTRANSFERASE-RELATED-RELATED"/>
    <property type="match status" value="1"/>
</dbReference>
<sequence length="308" mass="32207">MEGMTDPSVPDVRVLTDPGHVPAAAVLALADAARAADGHPPLSDQTRVHVQRGTALAVLLTGPDEAPDGAAVLAPEGEGAVLELVVHPDARRRGVATALAGEAAVVVEQRGLQEAVSVWAHGMLPGAAELAAAHGLTPVRELRRMAVDSSVLAPLTAPELPEGVRLRPYVPGTDDAAWLELNAAAFADHPEQGSLTQADLEDRRSEDWFDAAGFLLAEREADGTLLGYHWTKAEGDGTVGEVYAVGVSPDAQGLGLGRALTVAGLVHMRDGGARRVDLYVDADNTAAVRLYEKLGFVLDAADAQYRRV</sequence>
<comment type="subunit">
    <text evidence="4">Monomer.</text>
</comment>
<feature type="domain" description="N-acetyltransferase" evidence="5">
    <location>
        <begin position="164"/>
        <end position="308"/>
    </location>
</feature>
<comment type="catalytic activity">
    <reaction evidence="4">
        <text>1D-myo-inositol 2-(L-cysteinylamino)-2-deoxy-alpha-D-glucopyranoside + acetyl-CoA = mycothiol + CoA + H(+)</text>
        <dbReference type="Rhea" id="RHEA:26172"/>
        <dbReference type="ChEBI" id="CHEBI:15378"/>
        <dbReference type="ChEBI" id="CHEBI:16768"/>
        <dbReference type="ChEBI" id="CHEBI:57287"/>
        <dbReference type="ChEBI" id="CHEBI:57288"/>
        <dbReference type="ChEBI" id="CHEBI:58887"/>
        <dbReference type="EC" id="2.3.1.189"/>
    </reaction>
</comment>
<feature type="domain" description="N-acetyltransferase" evidence="5">
    <location>
        <begin position="10"/>
        <end position="158"/>
    </location>
</feature>
<evidence type="ECO:0000313" key="6">
    <source>
        <dbReference type="EMBL" id="SJN23859.1"/>
    </source>
</evidence>
<dbReference type="GO" id="GO:0035447">
    <property type="term" value="F:mycothiol synthase activity"/>
    <property type="evidence" value="ECO:0007669"/>
    <property type="project" value="UniProtKB-UniRule"/>
</dbReference>
<keyword evidence="1 4" id="KW-0808">Transferase</keyword>
<dbReference type="InterPro" id="IPR050832">
    <property type="entry name" value="Bact_Acetyltransf"/>
</dbReference>
<dbReference type="InterPro" id="IPR016181">
    <property type="entry name" value="Acyl_CoA_acyltransferase"/>
</dbReference>
<keyword evidence="3 4" id="KW-0012">Acyltransferase</keyword>
<evidence type="ECO:0000256" key="1">
    <source>
        <dbReference type="ARBA" id="ARBA00022679"/>
    </source>
</evidence>
<feature type="binding site" evidence="4">
    <location>
        <begin position="245"/>
        <end position="247"/>
    </location>
    <ligand>
        <name>acetyl-CoA</name>
        <dbReference type="ChEBI" id="CHEBI:57288"/>
        <label>2</label>
    </ligand>
</feature>
<keyword evidence="2 4" id="KW-0677">Repeat</keyword>
<dbReference type="PANTHER" id="PTHR43877:SF2">
    <property type="entry name" value="AMINOALKYLPHOSPHONATE N-ACETYLTRANSFERASE-RELATED"/>
    <property type="match status" value="1"/>
</dbReference>
<organism evidence="6 7">
    <name type="scientific">Micrococcus lylae</name>
    <dbReference type="NCBI Taxonomy" id="1273"/>
    <lineage>
        <taxon>Bacteria</taxon>
        <taxon>Bacillati</taxon>
        <taxon>Actinomycetota</taxon>
        <taxon>Actinomycetes</taxon>
        <taxon>Micrococcales</taxon>
        <taxon>Micrococcaceae</taxon>
        <taxon>Micrococcus</taxon>
    </lineage>
</organism>
<dbReference type="PROSITE" id="PS51186">
    <property type="entry name" value="GNAT"/>
    <property type="match status" value="2"/>
</dbReference>
<dbReference type="InterPro" id="IPR017813">
    <property type="entry name" value="Mycothiol_AcTrfase"/>
</dbReference>
<dbReference type="GO" id="GO:0010125">
    <property type="term" value="P:mycothiol biosynthetic process"/>
    <property type="evidence" value="ECO:0007669"/>
    <property type="project" value="UniProtKB-UniRule"/>
</dbReference>
<dbReference type="Pfam" id="PF00583">
    <property type="entry name" value="Acetyltransf_1"/>
    <property type="match status" value="2"/>
</dbReference>
<feature type="binding site" evidence="4">
    <location>
        <begin position="252"/>
        <end position="258"/>
    </location>
    <ligand>
        <name>acetyl-CoA</name>
        <dbReference type="ChEBI" id="CHEBI:57288"/>
        <label>2</label>
    </ligand>
</feature>
<dbReference type="NCBIfam" id="TIGR03448">
    <property type="entry name" value="mycothiol_MshD"/>
    <property type="match status" value="1"/>
</dbReference>
<feature type="binding site" evidence="4">
    <location>
        <begin position="92"/>
        <end position="97"/>
    </location>
    <ligand>
        <name>acetyl-CoA</name>
        <dbReference type="ChEBI" id="CHEBI:57288"/>
        <label>1</label>
    </ligand>
</feature>
<dbReference type="Proteomes" id="UP000196230">
    <property type="component" value="Unassembled WGS sequence"/>
</dbReference>
<feature type="binding site" evidence="4">
    <location>
        <position position="44"/>
    </location>
    <ligand>
        <name>1D-myo-inositol 2-(L-cysteinylamino)-2-deoxy-alpha-D-glucopyranoside</name>
        <dbReference type="ChEBI" id="CHEBI:58887"/>
    </ligand>
</feature>
<feature type="binding site" evidence="4">
    <location>
        <position position="279"/>
    </location>
    <ligand>
        <name>1D-myo-inositol 2-(L-cysteinylamino)-2-deoxy-alpha-D-glucopyranoside</name>
        <dbReference type="ChEBI" id="CHEBI:58887"/>
    </ligand>
</feature>
<evidence type="ECO:0000256" key="2">
    <source>
        <dbReference type="ARBA" id="ARBA00022737"/>
    </source>
</evidence>
<feature type="binding site" evidence="4">
    <location>
        <begin position="284"/>
        <end position="289"/>
    </location>
    <ligand>
        <name>acetyl-CoA</name>
        <dbReference type="ChEBI" id="CHEBI:57288"/>
        <label>2</label>
    </ligand>
</feature>
<dbReference type="EC" id="2.3.1.189" evidence="4"/>
<dbReference type="EMBL" id="FUKP01000030">
    <property type="protein sequence ID" value="SJN23859.1"/>
    <property type="molecule type" value="Genomic_DNA"/>
</dbReference>
<evidence type="ECO:0000313" key="7">
    <source>
        <dbReference type="Proteomes" id="UP000196230"/>
    </source>
</evidence>
<feature type="binding site" evidence="4">
    <location>
        <position position="241"/>
    </location>
    <ligand>
        <name>1D-myo-inositol 2-(L-cysteinylamino)-2-deoxy-alpha-D-glucopyranoside</name>
        <dbReference type="ChEBI" id="CHEBI:58887"/>
    </ligand>
</feature>
<accession>A0A1R4IVZ0</accession>